<protein>
    <submittedName>
        <fullName evidence="11">Gamma-aminobutyric acid type B receptor subunit 2</fullName>
    </submittedName>
</protein>
<accession>A0AA35WG81</accession>
<evidence type="ECO:0000256" key="6">
    <source>
        <dbReference type="ARBA" id="ARBA00023170"/>
    </source>
</evidence>
<dbReference type="Gene3D" id="3.40.50.2300">
    <property type="match status" value="2"/>
</dbReference>
<feature type="transmembrane region" description="Helical" evidence="9">
    <location>
        <begin position="419"/>
        <end position="440"/>
    </location>
</feature>
<keyword evidence="6 11" id="KW-0675">Receptor</keyword>
<feature type="transmembrane region" description="Helical" evidence="9">
    <location>
        <begin position="339"/>
        <end position="366"/>
    </location>
</feature>
<dbReference type="Pfam" id="PF00003">
    <property type="entry name" value="7tm_3"/>
    <property type="match status" value="1"/>
</dbReference>
<keyword evidence="8" id="KW-0807">Transducer</keyword>
<keyword evidence="2 9" id="KW-0812">Transmembrane</keyword>
<keyword evidence="4" id="KW-0297">G-protein coupled receptor</keyword>
<dbReference type="InterPro" id="IPR017978">
    <property type="entry name" value="GPCR_3_C"/>
</dbReference>
<dbReference type="GO" id="GO:0004965">
    <property type="term" value="F:G protein-coupled GABA receptor activity"/>
    <property type="evidence" value="ECO:0007669"/>
    <property type="project" value="InterPro"/>
</dbReference>
<organism evidence="11 12">
    <name type="scientific">Geodia barretti</name>
    <name type="common">Barrett's horny sponge</name>
    <dbReference type="NCBI Taxonomy" id="519541"/>
    <lineage>
        <taxon>Eukaryota</taxon>
        <taxon>Metazoa</taxon>
        <taxon>Porifera</taxon>
        <taxon>Demospongiae</taxon>
        <taxon>Heteroscleromorpha</taxon>
        <taxon>Tetractinellida</taxon>
        <taxon>Astrophorina</taxon>
        <taxon>Geodiidae</taxon>
        <taxon>Geodia</taxon>
    </lineage>
</organism>
<feature type="transmembrane region" description="Helical" evidence="9">
    <location>
        <begin position="378"/>
        <end position="399"/>
    </location>
</feature>
<dbReference type="InterPro" id="IPR001828">
    <property type="entry name" value="ANF_lig-bd_rcpt"/>
</dbReference>
<dbReference type="PROSITE" id="PS50259">
    <property type="entry name" value="G_PROTEIN_RECEP_F3_4"/>
    <property type="match status" value="1"/>
</dbReference>
<evidence type="ECO:0000256" key="4">
    <source>
        <dbReference type="ARBA" id="ARBA00023040"/>
    </source>
</evidence>
<dbReference type="AlphaFoldDB" id="A0AA35WG81"/>
<dbReference type="InterPro" id="IPR002455">
    <property type="entry name" value="GPCR3_GABA-B"/>
</dbReference>
<evidence type="ECO:0000313" key="11">
    <source>
        <dbReference type="EMBL" id="CAI8016136.1"/>
    </source>
</evidence>
<dbReference type="PANTHER" id="PTHR10519">
    <property type="entry name" value="GABA-B RECEPTOR"/>
    <property type="match status" value="1"/>
</dbReference>
<keyword evidence="5 9" id="KW-0472">Membrane</keyword>
<feature type="domain" description="G-protein coupled receptors family 3 profile" evidence="10">
    <location>
        <begin position="341"/>
        <end position="448"/>
    </location>
</feature>
<sequence>MLPSEADISAAIYGAIQAYGWGYLAIITQNENILTLTTAELGEKLQAAGVRYSERMFETKDGISLLNNNGGLFDPRARIFFIATFSSHARDIICAAYKKGYRYPQYMFLTYAWYPPQWWDRETSPDFNCTGEERLEVLNHTLAFLHFPFVRFGDVNASTDVNVTGYEYMEAVQKHVDEPPFNFSLIAGAGFCHDATWTLAYALNRTVMELMNDEDLRQNASIASGLNSSDFSLADFSYQNNVVQQTMLQHLTYTHFTGVTGQVKFHEGIRDVDDLRVLQIQRNSTGGYDWVKIASVIINNENATDVSFRYVSGVSNDTVFPEGIPHDGIPLVEDVTIHLSLTILISLFVAAGLAFSIVCLVFNTLFRQRKLIRLSSPNLNYIICVGAIILYLDMILLVIPSTDRRVVSVLCNLNPWFTSIGYSLCYGTIVVKMFRVYYIYSNPSPRKK</sequence>
<dbReference type="GO" id="GO:0007214">
    <property type="term" value="P:gamma-aminobutyric acid signaling pathway"/>
    <property type="evidence" value="ECO:0007669"/>
    <property type="project" value="TreeGrafter"/>
</dbReference>
<dbReference type="SUPFAM" id="SSF53822">
    <property type="entry name" value="Periplasmic binding protein-like I"/>
    <property type="match status" value="1"/>
</dbReference>
<evidence type="ECO:0000256" key="7">
    <source>
        <dbReference type="ARBA" id="ARBA00023180"/>
    </source>
</evidence>
<feature type="non-terminal residue" evidence="11">
    <location>
        <position position="1"/>
    </location>
</feature>
<keyword evidence="7" id="KW-0325">Glycoprotein</keyword>
<comment type="subcellular location">
    <subcellularLocation>
        <location evidence="1">Membrane</location>
        <topology evidence="1">Multi-pass membrane protein</topology>
    </subcellularLocation>
</comment>
<dbReference type="Proteomes" id="UP001174909">
    <property type="component" value="Unassembled WGS sequence"/>
</dbReference>
<evidence type="ECO:0000256" key="8">
    <source>
        <dbReference type="ARBA" id="ARBA00023224"/>
    </source>
</evidence>
<evidence type="ECO:0000256" key="2">
    <source>
        <dbReference type="ARBA" id="ARBA00022692"/>
    </source>
</evidence>
<dbReference type="EMBL" id="CASHTH010001499">
    <property type="protein sequence ID" value="CAI8016136.1"/>
    <property type="molecule type" value="Genomic_DNA"/>
</dbReference>
<evidence type="ECO:0000259" key="10">
    <source>
        <dbReference type="PROSITE" id="PS50259"/>
    </source>
</evidence>
<evidence type="ECO:0000256" key="5">
    <source>
        <dbReference type="ARBA" id="ARBA00023136"/>
    </source>
</evidence>
<evidence type="ECO:0000313" key="12">
    <source>
        <dbReference type="Proteomes" id="UP001174909"/>
    </source>
</evidence>
<proteinExistence type="predicted"/>
<reference evidence="11" key="1">
    <citation type="submission" date="2023-03" db="EMBL/GenBank/DDBJ databases">
        <authorList>
            <person name="Steffen K."/>
            <person name="Cardenas P."/>
        </authorList>
    </citation>
    <scope>NUCLEOTIDE SEQUENCE</scope>
</reference>
<dbReference type="PANTHER" id="PTHR10519:SF20">
    <property type="entry name" value="G-PROTEIN COUPLED RECEPTOR 156-RELATED"/>
    <property type="match status" value="1"/>
</dbReference>
<evidence type="ECO:0000256" key="9">
    <source>
        <dbReference type="SAM" id="Phobius"/>
    </source>
</evidence>
<dbReference type="InterPro" id="IPR028082">
    <property type="entry name" value="Peripla_BP_I"/>
</dbReference>
<gene>
    <name evidence="11" type="ORF">GBAR_LOCUS9923</name>
</gene>
<dbReference type="GO" id="GO:0038039">
    <property type="term" value="C:G protein-coupled receptor heterodimeric complex"/>
    <property type="evidence" value="ECO:0007669"/>
    <property type="project" value="TreeGrafter"/>
</dbReference>
<keyword evidence="3 9" id="KW-1133">Transmembrane helix</keyword>
<dbReference type="Pfam" id="PF01094">
    <property type="entry name" value="ANF_receptor"/>
    <property type="match status" value="1"/>
</dbReference>
<name>A0AA35WG81_GEOBA</name>
<evidence type="ECO:0000256" key="3">
    <source>
        <dbReference type="ARBA" id="ARBA00022989"/>
    </source>
</evidence>
<keyword evidence="12" id="KW-1185">Reference proteome</keyword>
<comment type="caution">
    <text evidence="11">The sequence shown here is derived from an EMBL/GenBank/DDBJ whole genome shotgun (WGS) entry which is preliminary data.</text>
</comment>
<evidence type="ECO:0000256" key="1">
    <source>
        <dbReference type="ARBA" id="ARBA00004141"/>
    </source>
</evidence>